<organism evidence="1 2">
    <name type="scientific">Enterococcus phage vB_EhiS_268</name>
    <dbReference type="NCBI Taxonomy" id="2736817"/>
    <lineage>
        <taxon>Viruses</taxon>
        <taxon>Duplodnaviria</taxon>
        <taxon>Heunggongvirae</taxon>
        <taxon>Uroviricota</taxon>
        <taxon>Caudoviricetes</taxon>
        <taxon>Delfunavirus</taxon>
        <taxon>Delfunavirus v268</taxon>
    </lineage>
</organism>
<dbReference type="EMBL" id="CAJDKB010000002">
    <property type="protein sequence ID" value="CAD0300127.1"/>
    <property type="molecule type" value="Genomic_DNA"/>
</dbReference>
<accession>A0ACA9ASZ1</accession>
<reference evidence="1" key="1">
    <citation type="submission" date="2020-07" db="EMBL/GenBank/DDBJ databases">
        <authorList>
            <person name="Ladero V."/>
        </authorList>
    </citation>
    <scope>NUCLEOTIDE SEQUENCE</scope>
</reference>
<keyword evidence="2" id="KW-1185">Reference proteome</keyword>
<name>A0ACA9ASZ1_9CAUD</name>
<comment type="caution">
    <text evidence="1">The sequence shown here is derived from an EMBL/GenBank/DDBJ whole genome shotgun (WGS) entry which is preliminary data.</text>
</comment>
<dbReference type="Proteomes" id="UP000545774">
    <property type="component" value="Unassembled WGS sequence"/>
</dbReference>
<sequence>MLQLIHKLRGGIKMTFAVLALLFIGATLIGAAKFLNWLEEGGY</sequence>
<proteinExistence type="predicted"/>
<protein>
    <submittedName>
        <fullName evidence="1">Uncharacterized protein</fullName>
    </submittedName>
</protein>
<evidence type="ECO:0000313" key="2">
    <source>
        <dbReference type="Proteomes" id="UP000545774"/>
    </source>
</evidence>
<evidence type="ECO:0000313" key="1">
    <source>
        <dbReference type="EMBL" id="CAD0300127.1"/>
    </source>
</evidence>